<dbReference type="Gene3D" id="2.130.10.10">
    <property type="entry name" value="YVTN repeat-like/Quinoprotein amine dehydrogenase"/>
    <property type="match status" value="1"/>
</dbReference>
<keyword evidence="5" id="KW-0143">Chaperone</keyword>
<dbReference type="GO" id="GO:0140662">
    <property type="term" value="F:ATP-dependent protein folding chaperone"/>
    <property type="evidence" value="ECO:0007669"/>
    <property type="project" value="InterPro"/>
</dbReference>
<evidence type="ECO:0000259" key="7">
    <source>
        <dbReference type="Pfam" id="PF13360"/>
    </source>
</evidence>
<keyword evidence="4" id="KW-0346">Stress response</keyword>
<dbReference type="Proteomes" id="UP000199696">
    <property type="component" value="Unassembled WGS sequence"/>
</dbReference>
<gene>
    <name evidence="8" type="ORF">GA0070604_5103</name>
</gene>
<feature type="compositionally biased region" description="Low complexity" evidence="6">
    <location>
        <begin position="393"/>
        <end position="402"/>
    </location>
</feature>
<evidence type="ECO:0000313" key="9">
    <source>
        <dbReference type="Proteomes" id="UP000199696"/>
    </source>
</evidence>
<comment type="similarity">
    <text evidence="1">Belongs to the heat shock protein 70 family.</text>
</comment>
<dbReference type="EMBL" id="FMHY01000002">
    <property type="protein sequence ID" value="SCL63979.1"/>
    <property type="molecule type" value="Genomic_DNA"/>
</dbReference>
<dbReference type="PANTHER" id="PTHR19375">
    <property type="entry name" value="HEAT SHOCK PROTEIN 70KDA"/>
    <property type="match status" value="1"/>
</dbReference>
<dbReference type="RefSeq" id="WP_091123689.1">
    <property type="nucleotide sequence ID" value="NZ_FMHY01000002.1"/>
</dbReference>
<accession>A0A1C6VCC4</accession>
<dbReference type="SUPFAM" id="SSF50998">
    <property type="entry name" value="Quinoprotein alcohol dehydrogenase-like"/>
    <property type="match status" value="1"/>
</dbReference>
<dbReference type="Pfam" id="PF00012">
    <property type="entry name" value="HSP70"/>
    <property type="match status" value="1"/>
</dbReference>
<evidence type="ECO:0000256" key="4">
    <source>
        <dbReference type="ARBA" id="ARBA00023016"/>
    </source>
</evidence>
<dbReference type="OrthoDB" id="3333926at2"/>
<dbReference type="InterPro" id="IPR043129">
    <property type="entry name" value="ATPase_NBD"/>
</dbReference>
<dbReference type="InterPro" id="IPR011047">
    <property type="entry name" value="Quinoprotein_ADH-like_sf"/>
</dbReference>
<dbReference type="PRINTS" id="PR00301">
    <property type="entry name" value="HEATSHOCK70"/>
</dbReference>
<sequence>MSGQQDGFALGVDLGTSNTVAVLRWPDGRTRPLLVDGQPILPSGVYADDEGRLHVGRDALRLAQAAPDRYEPNPKRRVDEPDVTLGGRRHTPAALLAAVLRAVGEAAVGAVGFLPPAVVTCPATWDARRRQVLADALALAGWPTAAEHTMSGPIPPGTRLLREPVAAARYYTEVLRRPVPVGESVGVFDFGGGTLDVTIVRNEGADPWGDSGFTVASCGGLDDLGGLDLDAALLALLAERIRATHPAEWTRLAEPANTTQWRDRLQFAENVRGAKEMLSRSMVAPVAVPGIEAAVPLSRDELERVAAPLLRRAVAETRRVVAAAGLTPERLSGLFLVGGSSRMPLVARLLHAELGIAPTVLEQPELPVAEGALTDLPLPRNRPAAPPLPLAPGAPHLDPPAGRVGSGPAGTPEAGPAASRPGAGPAGTLPLAEGTPPPTDPGRPTAAGPAGTLPLAATAPPPADPAQAVTVPASALTTAPVSGAGSAPTLPGPGPAGTLPGSGPAATLPGLGPAGTLPGSGPAATLPGLGPAGTLPAGVPAGPTHPSGPANAAGLTHPAGPADAAGPTHAAGSVGAAGAVGTDSSGHGAGGQPHGAAGIPRQAGPWSGVPQAAPAGWPPGVPGSGMPGSPAAPARDGRRRRALWISLAAVAALAGMTTAAVLYLTRDRHPELDFQPFRKGIPVAAGTERPSDMFTATVGDRAYLAYPRDDDRLVVIAVEAATGSELWRKESGEPAKRWAGVLALPGAVALLADASGSDPRQLEVLDASGKRRWQHTVHGDDELFVGAQVLVVADRTSKQLRGLDLRTGEERWFLPDLTDQYGSSRTRVYPVTIDESLAGPGFLDGTPRDPKAAPVRQLVQVNADRSVRLIDVATGKELGRQTNVARPDDLVAAHEDRLYVVDDQQLLGYDLGSLAKAKPNVLYRFPDDRRRAKALVPCGEHRACLLEVADADEKTARVVAATEGKDVQHWAVPGMEQLVPVGERVLARRTYPEPVVTLFAPDGRKVLDEEDGVAARVDAGNLLLFADRLNSSADNRSVSGVGTGSGNVVPLGELKGVRGESCSWNTEVIVCGAAKEFLVYRFAA</sequence>
<keyword evidence="9" id="KW-1185">Reference proteome</keyword>
<evidence type="ECO:0000256" key="3">
    <source>
        <dbReference type="ARBA" id="ARBA00022840"/>
    </source>
</evidence>
<dbReference type="InterPro" id="IPR015943">
    <property type="entry name" value="WD40/YVTN_repeat-like_dom_sf"/>
</dbReference>
<dbReference type="Pfam" id="PF13360">
    <property type="entry name" value="PQQ_2"/>
    <property type="match status" value="1"/>
</dbReference>
<dbReference type="PROSITE" id="PS01036">
    <property type="entry name" value="HSP70_3"/>
    <property type="match status" value="1"/>
</dbReference>
<dbReference type="STRING" id="227316.GA0070604_5103"/>
<evidence type="ECO:0000256" key="5">
    <source>
        <dbReference type="ARBA" id="ARBA00023186"/>
    </source>
</evidence>
<proteinExistence type="inferred from homology"/>
<protein>
    <submittedName>
        <fullName evidence="8">PQQ-like domain-containing protein</fullName>
    </submittedName>
</protein>
<dbReference type="InterPro" id="IPR002372">
    <property type="entry name" value="PQQ_rpt_dom"/>
</dbReference>
<feature type="region of interest" description="Disordered" evidence="6">
    <location>
        <begin position="377"/>
        <end position="468"/>
    </location>
</feature>
<dbReference type="AlphaFoldDB" id="A0A1C6VCC4"/>
<evidence type="ECO:0000256" key="2">
    <source>
        <dbReference type="ARBA" id="ARBA00022741"/>
    </source>
</evidence>
<dbReference type="InterPro" id="IPR018181">
    <property type="entry name" value="Heat_shock_70_CS"/>
</dbReference>
<organism evidence="8 9">
    <name type="scientific">Micromonospora eburnea</name>
    <dbReference type="NCBI Taxonomy" id="227316"/>
    <lineage>
        <taxon>Bacteria</taxon>
        <taxon>Bacillati</taxon>
        <taxon>Actinomycetota</taxon>
        <taxon>Actinomycetes</taxon>
        <taxon>Micromonosporales</taxon>
        <taxon>Micromonosporaceae</taxon>
        <taxon>Micromonospora</taxon>
    </lineage>
</organism>
<evidence type="ECO:0000256" key="1">
    <source>
        <dbReference type="ARBA" id="ARBA00007381"/>
    </source>
</evidence>
<feature type="compositionally biased region" description="Low complexity" evidence="6">
    <location>
        <begin position="409"/>
        <end position="427"/>
    </location>
</feature>
<dbReference type="GO" id="GO:0005524">
    <property type="term" value="F:ATP binding"/>
    <property type="evidence" value="ECO:0007669"/>
    <property type="project" value="UniProtKB-KW"/>
</dbReference>
<dbReference type="Gene3D" id="3.30.420.40">
    <property type="match status" value="2"/>
</dbReference>
<reference evidence="9" key="1">
    <citation type="submission" date="2016-06" db="EMBL/GenBank/DDBJ databases">
        <authorList>
            <person name="Varghese N."/>
            <person name="Submissions Spin"/>
        </authorList>
    </citation>
    <scope>NUCLEOTIDE SEQUENCE [LARGE SCALE GENOMIC DNA]</scope>
    <source>
        <strain evidence="9">DSM 44814</strain>
    </source>
</reference>
<feature type="compositionally biased region" description="Low complexity" evidence="6">
    <location>
        <begin position="570"/>
        <end position="586"/>
    </location>
</feature>
<dbReference type="Gene3D" id="3.90.640.10">
    <property type="entry name" value="Actin, Chain A, domain 4"/>
    <property type="match status" value="1"/>
</dbReference>
<dbReference type="SUPFAM" id="SSF53067">
    <property type="entry name" value="Actin-like ATPase domain"/>
    <property type="match status" value="2"/>
</dbReference>
<feature type="domain" description="Pyrrolo-quinoline quinone repeat" evidence="7">
    <location>
        <begin position="714"/>
        <end position="818"/>
    </location>
</feature>
<dbReference type="PROSITE" id="PS00329">
    <property type="entry name" value="HSP70_2"/>
    <property type="match status" value="1"/>
</dbReference>
<feature type="region of interest" description="Disordered" evidence="6">
    <location>
        <begin position="480"/>
        <end position="635"/>
    </location>
</feature>
<evidence type="ECO:0000256" key="6">
    <source>
        <dbReference type="SAM" id="MobiDB-lite"/>
    </source>
</evidence>
<feature type="compositionally biased region" description="Low complexity" evidence="6">
    <location>
        <begin position="496"/>
        <end position="544"/>
    </location>
</feature>
<feature type="compositionally biased region" description="Low complexity" evidence="6">
    <location>
        <begin position="442"/>
        <end position="458"/>
    </location>
</feature>
<name>A0A1C6VCC4_9ACTN</name>
<dbReference type="InterPro" id="IPR013126">
    <property type="entry name" value="Hsp_70_fam"/>
</dbReference>
<keyword evidence="3" id="KW-0067">ATP-binding</keyword>
<evidence type="ECO:0000313" key="8">
    <source>
        <dbReference type="EMBL" id="SCL63979.1"/>
    </source>
</evidence>
<keyword evidence="2" id="KW-0547">Nucleotide-binding</keyword>